<evidence type="ECO:0000256" key="4">
    <source>
        <dbReference type="ARBA" id="ARBA00023239"/>
    </source>
</evidence>
<dbReference type="AlphaFoldDB" id="A0A1X9H811"/>
<dbReference type="CDD" id="cd00684">
    <property type="entry name" value="Terpene_cyclase_plant_C1"/>
    <property type="match status" value="1"/>
</dbReference>
<feature type="domain" description="Terpene synthase N-terminal" evidence="6">
    <location>
        <begin position="33"/>
        <end position="209"/>
    </location>
</feature>
<evidence type="ECO:0000259" key="7">
    <source>
        <dbReference type="Pfam" id="PF03936"/>
    </source>
</evidence>
<evidence type="ECO:0000256" key="1">
    <source>
        <dbReference type="ARBA" id="ARBA00004721"/>
    </source>
</evidence>
<dbReference type="InterPro" id="IPR008949">
    <property type="entry name" value="Isoprenoid_synthase_dom_sf"/>
</dbReference>
<dbReference type="GO" id="GO:0016102">
    <property type="term" value="P:diterpenoid biosynthetic process"/>
    <property type="evidence" value="ECO:0007669"/>
    <property type="project" value="InterPro"/>
</dbReference>
<name>A0A1X9H811_9MAGN</name>
<dbReference type="SUPFAM" id="SSF48239">
    <property type="entry name" value="Terpenoid cyclases/Protein prenyltransferases"/>
    <property type="match status" value="1"/>
</dbReference>
<dbReference type="InterPro" id="IPR036965">
    <property type="entry name" value="Terpene_synth_N_sf"/>
</dbReference>
<proteinExistence type="evidence at transcript level"/>
<evidence type="ECO:0000256" key="3">
    <source>
        <dbReference type="ARBA" id="ARBA00022842"/>
    </source>
</evidence>
<dbReference type="PANTHER" id="PTHR31225:SF93">
    <property type="entry name" value="ALPHA-HUMULENE_(-)-(E)-BETA-CARYOPHYLLENE SYNTHASE"/>
    <property type="match status" value="1"/>
</dbReference>
<sequence length="561" mass="64684">MASSFVTNAAIAAHKPPSKQDIIRRDAKFHPTIWGDHFIQYSDTPIDPPQNVVARMEDLKKQVREMLRDTNLDISLIDWIQRTGIAYHFEEEIAEGLKHVYEASTMTTDSSKYLERFDLRHIALRFRLSRQQGYHLSTDVFERFMDEGDKFKQSIANDIEGMLSLYEASYMSVKGEAILDEALAFTSKNLKATLPNLTGSLAQQVECALEIPLHRCTDLVKARRSISCYENKKGRNEVVLELAKLDFNLLQAVHQRELALLTSWWNELGAATNLPFTRNRVVELYFWVLEVLSKPEHARAREIMVKNIIMASILDDVYDIYGTLEELQLFTSALERWDLQAPEQVSNTIKTAYSIVLRVFKESEDLLKPHEVYRVRYARKALIPYIKAYFLEAKWFYSHYYPSFEEYMDNALVTCGYPYLFLVSLVGLDEITAKDVFEWAIKRQNIVVAASIICRNRDDIVGHKEEQERGDSPSGVQCYMKDHGCTEEEACMALQAMVDDAWKDINYELLHETSVPKAILMRAVGLARVISILYQYRDGYSDPTHETKAHVTQVFVQPIPL</sequence>
<dbReference type="FunFam" id="1.50.10.130:FF:000001">
    <property type="entry name" value="Isoprene synthase, chloroplastic"/>
    <property type="match status" value="1"/>
</dbReference>
<dbReference type="Gene3D" id="1.10.600.10">
    <property type="entry name" value="Farnesyl Diphosphate Synthase"/>
    <property type="match status" value="1"/>
</dbReference>
<evidence type="ECO:0000313" key="8">
    <source>
        <dbReference type="EMBL" id="ANA50340.1"/>
    </source>
</evidence>
<dbReference type="InterPro" id="IPR005630">
    <property type="entry name" value="Terpene_synthase_metal-bd"/>
</dbReference>
<dbReference type="FunFam" id="1.10.600.10:FF:000007">
    <property type="entry name" value="Isoprene synthase, chloroplastic"/>
    <property type="match status" value="1"/>
</dbReference>
<keyword evidence="2" id="KW-0479">Metal-binding</keyword>
<organism evidence="8">
    <name type="scientific">Piper betle</name>
    <dbReference type="NCBI Taxonomy" id="13217"/>
    <lineage>
        <taxon>Eukaryota</taxon>
        <taxon>Viridiplantae</taxon>
        <taxon>Streptophyta</taxon>
        <taxon>Embryophyta</taxon>
        <taxon>Tracheophyta</taxon>
        <taxon>Spermatophyta</taxon>
        <taxon>Magnoliopsida</taxon>
        <taxon>Magnoliidae</taxon>
        <taxon>Piperales</taxon>
        <taxon>Piperaceae</taxon>
        <taxon>Piper</taxon>
    </lineage>
</organism>
<reference evidence="8" key="1">
    <citation type="submission" date="2016-04" db="EMBL/GenBank/DDBJ databases">
        <title>Cloning of full-length STS1 in Piper betle L.</title>
        <authorList>
            <person name="Choopayak C."/>
        </authorList>
    </citation>
    <scope>NUCLEOTIDE SEQUENCE</scope>
</reference>
<dbReference type="InterPro" id="IPR050148">
    <property type="entry name" value="Terpene_synthase-like"/>
</dbReference>
<dbReference type="InterPro" id="IPR034741">
    <property type="entry name" value="Terpene_cyclase-like_1_C"/>
</dbReference>
<comment type="similarity">
    <text evidence="5">Belongs to the terpene synthase family. Tpsa subfamily.</text>
</comment>
<dbReference type="UniPathway" id="UPA00213"/>
<evidence type="ECO:0000256" key="5">
    <source>
        <dbReference type="ARBA" id="ARBA00038405"/>
    </source>
</evidence>
<dbReference type="PANTHER" id="PTHR31225">
    <property type="entry name" value="OS04G0344100 PROTEIN-RELATED"/>
    <property type="match status" value="1"/>
</dbReference>
<keyword evidence="3" id="KW-0460">Magnesium</keyword>
<evidence type="ECO:0000259" key="6">
    <source>
        <dbReference type="Pfam" id="PF01397"/>
    </source>
</evidence>
<dbReference type="Pfam" id="PF01397">
    <property type="entry name" value="Terpene_synth"/>
    <property type="match status" value="1"/>
</dbReference>
<feature type="domain" description="Terpene synthase metal-binding" evidence="7">
    <location>
        <begin position="267"/>
        <end position="504"/>
    </location>
</feature>
<dbReference type="InterPro" id="IPR001906">
    <property type="entry name" value="Terpene_synth_N"/>
</dbReference>
<accession>A0A1X9H811</accession>
<keyword evidence="4" id="KW-0456">Lyase</keyword>
<dbReference type="GO" id="GO:0000287">
    <property type="term" value="F:magnesium ion binding"/>
    <property type="evidence" value="ECO:0007669"/>
    <property type="project" value="InterPro"/>
</dbReference>
<dbReference type="SFLD" id="SFLDG01019">
    <property type="entry name" value="Terpene_Cyclase_Like_1_C_Termi"/>
    <property type="match status" value="1"/>
</dbReference>
<protein>
    <submittedName>
        <fullName evidence="8">Sesquiterpene synthase</fullName>
    </submittedName>
</protein>
<evidence type="ECO:0000256" key="2">
    <source>
        <dbReference type="ARBA" id="ARBA00022723"/>
    </source>
</evidence>
<comment type="pathway">
    <text evidence="1">Secondary metabolite biosynthesis; terpenoid biosynthesis.</text>
</comment>
<dbReference type="EMBL" id="KX094520">
    <property type="protein sequence ID" value="ANA50340.1"/>
    <property type="molecule type" value="mRNA"/>
</dbReference>
<dbReference type="Pfam" id="PF03936">
    <property type="entry name" value="Terpene_synth_C"/>
    <property type="match status" value="1"/>
</dbReference>
<dbReference type="InterPro" id="IPR008930">
    <property type="entry name" value="Terpenoid_cyclase/PrenylTrfase"/>
</dbReference>
<dbReference type="SUPFAM" id="SSF48576">
    <property type="entry name" value="Terpenoid synthases"/>
    <property type="match status" value="1"/>
</dbReference>
<dbReference type="SFLD" id="SFLDS00005">
    <property type="entry name" value="Isoprenoid_Synthase_Type_I"/>
    <property type="match status" value="1"/>
</dbReference>
<dbReference type="GO" id="GO:0051762">
    <property type="term" value="P:sesquiterpene biosynthetic process"/>
    <property type="evidence" value="ECO:0007669"/>
    <property type="project" value="UniProtKB-ARBA"/>
</dbReference>
<dbReference type="GO" id="GO:0010333">
    <property type="term" value="F:terpene synthase activity"/>
    <property type="evidence" value="ECO:0007669"/>
    <property type="project" value="InterPro"/>
</dbReference>
<dbReference type="InterPro" id="IPR044814">
    <property type="entry name" value="Terpene_cyclase_plant_C1"/>
</dbReference>
<dbReference type="Gene3D" id="1.50.10.130">
    <property type="entry name" value="Terpene synthase, N-terminal domain"/>
    <property type="match status" value="1"/>
</dbReference>